<evidence type="ECO:0000259" key="1">
    <source>
        <dbReference type="Pfam" id="PF13810"/>
    </source>
</evidence>
<accession>A0ABX0H5F3</accession>
<name>A0ABX0H5F3_9BACT</name>
<dbReference type="InterPro" id="IPR025442">
    <property type="entry name" value="DUF4185"/>
</dbReference>
<comment type="caution">
    <text evidence="2">The sequence shown here is derived from an EMBL/GenBank/DDBJ whole genome shotgun (WGS) entry which is preliminary data.</text>
</comment>
<feature type="domain" description="DUF4185" evidence="1">
    <location>
        <begin position="243"/>
        <end position="346"/>
    </location>
</feature>
<sequence>MKKQKPAFIDFNVDLLLLISVLFFSCSNGNEKRLASKNTSLKELQFTVREAESWSDLFKRTSGWFGGDGIFTIPLNGIESAKPDSTAETLVLFSDSLIGEIIEGKLDTPFVMINNSVAWMEGPEPEKSNISFHWAENEKSAPQSLFIPNTPNSKPGEYFWLGDGFVNQEKNNDIYLFGYRVTTTGEEVFNFKEVGNALIVIPSGSKPPFKSQRQLDTPFYIEGTPESTGSFGAGIMVNTKDAGAYSPDGYVYIYGVRGKKKEVMVGRVKPGDIEKFHLWRFWDGADWQGDMKKAASIADRASNELSVSQLGDGRYAMIFQMDGIASTVGMRLSHSPEGPFGPIITIWDASADLSEGKQLISYNAKAHPSLSKPGELLISYNINSFGFFADVETSPNFYRPRFILMEIGE</sequence>
<evidence type="ECO:0000313" key="3">
    <source>
        <dbReference type="Proteomes" id="UP000649799"/>
    </source>
</evidence>
<dbReference type="Pfam" id="PF13810">
    <property type="entry name" value="DUF4185"/>
    <property type="match status" value="1"/>
</dbReference>
<dbReference type="RefSeq" id="WP_166145112.1">
    <property type="nucleotide sequence ID" value="NZ_JAANYN010000002.1"/>
</dbReference>
<reference evidence="2 3" key="1">
    <citation type="submission" date="2020-03" db="EMBL/GenBank/DDBJ databases">
        <title>Cyclobacterium plantarum sp. nov., a marine bacterium isolated from a coastal-marine wetland.</title>
        <authorList>
            <person name="Sanchez-Porro C."/>
            <person name="Ventosa A."/>
            <person name="Amoozegar M."/>
        </authorList>
    </citation>
    <scope>NUCLEOTIDE SEQUENCE [LARGE SCALE GENOMIC DNA]</scope>
    <source>
        <strain evidence="2 3">GBPx2</strain>
    </source>
</reference>
<dbReference type="EMBL" id="JAANYN010000002">
    <property type="protein sequence ID" value="NHE56757.1"/>
    <property type="molecule type" value="Genomic_DNA"/>
</dbReference>
<dbReference type="PROSITE" id="PS51257">
    <property type="entry name" value="PROKAR_LIPOPROTEIN"/>
    <property type="match status" value="1"/>
</dbReference>
<proteinExistence type="predicted"/>
<organism evidence="2 3">
    <name type="scientific">Cyclobacterium plantarum</name>
    <dbReference type="NCBI Taxonomy" id="2716263"/>
    <lineage>
        <taxon>Bacteria</taxon>
        <taxon>Pseudomonadati</taxon>
        <taxon>Bacteroidota</taxon>
        <taxon>Cytophagia</taxon>
        <taxon>Cytophagales</taxon>
        <taxon>Cyclobacteriaceae</taxon>
        <taxon>Cyclobacterium</taxon>
    </lineage>
</organism>
<gene>
    <name evidence="2" type="ORF">G9Q97_08015</name>
</gene>
<protein>
    <submittedName>
        <fullName evidence="2">DUF4185 domain-containing protein</fullName>
    </submittedName>
</protein>
<keyword evidence="3" id="KW-1185">Reference proteome</keyword>
<evidence type="ECO:0000313" key="2">
    <source>
        <dbReference type="EMBL" id="NHE56757.1"/>
    </source>
</evidence>
<dbReference type="Proteomes" id="UP000649799">
    <property type="component" value="Unassembled WGS sequence"/>
</dbReference>